<evidence type="ECO:0000259" key="1">
    <source>
        <dbReference type="Pfam" id="PF01471"/>
    </source>
</evidence>
<name>B3FJ91_BP201</name>
<evidence type="ECO:0000313" key="3">
    <source>
        <dbReference type="EMBL" id="ABY63058.1"/>
    </source>
</evidence>
<dbReference type="RefSeq" id="YP_001956952.1">
    <property type="nucleotide sequence ID" value="NC_010821.1"/>
</dbReference>
<dbReference type="OrthoDB" id="8489at10239"/>
<feature type="domain" description="N-acetylmuramidase" evidence="2">
    <location>
        <begin position="89"/>
        <end position="259"/>
    </location>
</feature>
<evidence type="ECO:0000259" key="2">
    <source>
        <dbReference type="Pfam" id="PF11860"/>
    </source>
</evidence>
<dbReference type="Gene3D" id="1.10.101.10">
    <property type="entry name" value="PGBD-like superfamily/PGBD"/>
    <property type="match status" value="1"/>
</dbReference>
<reference evidence="3 4" key="1">
    <citation type="journal article" date="2008" name="Virology">
        <title>Characterization of Pseudomonas chlororaphis myovirus 201varphi2-1 via genomic sequencing, mass spectrometry, and electron microscopy.</title>
        <authorList>
            <person name="Thomas J.A."/>
            <person name="Rolando M.R."/>
            <person name="Carroll C.A."/>
            <person name="Shen P.S."/>
            <person name="Belnap D.M."/>
            <person name="Weintraub S.T."/>
            <person name="Serwer P."/>
            <person name="Hardies S.C."/>
        </authorList>
    </citation>
    <scope>NUCLEOTIDE SEQUENCE</scope>
</reference>
<organism evidence="3 4">
    <name type="scientific">Pseudomonas phage 201phi2-1</name>
    <name type="common">Pseudomonas chlororaphis phage 201phi2-1</name>
    <dbReference type="NCBI Taxonomy" id="198110"/>
    <lineage>
        <taxon>Viruses</taxon>
        <taxon>Duplodnaviria</taxon>
        <taxon>Heunggongvirae</taxon>
        <taxon>Uroviricota</taxon>
        <taxon>Caudoviricetes</taxon>
        <taxon>Chimalliviridae</taxon>
        <taxon>Serwervirus</taxon>
        <taxon>Serwervirus 201phi21</taxon>
    </lineage>
</organism>
<dbReference type="InterPro" id="IPR036365">
    <property type="entry name" value="PGBD-like_sf"/>
</dbReference>
<dbReference type="SMR" id="B3FJ91"/>
<feature type="domain" description="Peptidoglycan binding-like" evidence="1">
    <location>
        <begin position="9"/>
        <end position="63"/>
    </location>
</feature>
<evidence type="ECO:0000313" key="4">
    <source>
        <dbReference type="Proteomes" id="UP000002421"/>
    </source>
</evidence>
<dbReference type="Proteomes" id="UP000002421">
    <property type="component" value="Segment"/>
</dbReference>
<proteinExistence type="predicted"/>
<sequence>MILKNGSKGDDVIRLQRKLIGLGYSVKDDGVFGDNTEKAVKAVQLRFNLKDDGIVGNNTWAVLDTPTTTRPALTDKDYQWAADYLQVDLPAVKAVKEVEAPAGGFLPDGRVTILYERHVMFKRLRVNGINPEPFAAANPSIVNKSTGGYLGKSAEYTRLEQAEKIDEVSALESCSWGAYQIMGYHWKLLGFGSVHDFLAKMKESERGQLECFVKFIKADAALLKNLRAKDWAKFAAGYNGPNYRQNNYDVKLASAYTKFGGK</sequence>
<dbReference type="InterPro" id="IPR036366">
    <property type="entry name" value="PGBDSf"/>
</dbReference>
<protein>
    <submittedName>
        <fullName evidence="3">Virion structural protein</fullName>
    </submittedName>
</protein>
<accession>B3FJ91</accession>
<dbReference type="InterPro" id="IPR024408">
    <property type="entry name" value="Muramidase"/>
</dbReference>
<dbReference type="Pfam" id="PF11860">
    <property type="entry name" value="Muramidase"/>
    <property type="match status" value="1"/>
</dbReference>
<dbReference type="EMBL" id="EU197055">
    <property type="protein sequence ID" value="ABY63058.1"/>
    <property type="molecule type" value="Genomic_DNA"/>
</dbReference>
<dbReference type="InterPro" id="IPR002477">
    <property type="entry name" value="Peptidoglycan-bd-like"/>
</dbReference>
<dbReference type="Pfam" id="PF01471">
    <property type="entry name" value="PG_binding_1"/>
    <property type="match status" value="1"/>
</dbReference>
<keyword evidence="4" id="KW-1185">Reference proteome</keyword>
<dbReference type="KEGG" id="vg:6372285"/>
<dbReference type="SUPFAM" id="SSF47090">
    <property type="entry name" value="PGBD-like"/>
    <property type="match status" value="1"/>
</dbReference>
<organismHost>
    <name type="scientific">Pseudomonas chlororaphis</name>
    <dbReference type="NCBI Taxonomy" id="587753"/>
</organismHost>
<gene>
    <name evidence="3" type="ORF">201phi2-1p229</name>
</gene>